<evidence type="ECO:0000256" key="6">
    <source>
        <dbReference type="SAM" id="MobiDB-lite"/>
    </source>
</evidence>
<dbReference type="InterPro" id="IPR052081">
    <property type="entry name" value="Dispatched_Hh_regulator"/>
</dbReference>
<evidence type="ECO:0000256" key="4">
    <source>
        <dbReference type="ARBA" id="ARBA00023136"/>
    </source>
</evidence>
<dbReference type="AlphaFoldDB" id="A0A830HFD1"/>
<proteinExistence type="predicted"/>
<dbReference type="InterPro" id="IPR004869">
    <property type="entry name" value="MMPL_dom"/>
</dbReference>
<dbReference type="Proteomes" id="UP000660262">
    <property type="component" value="Unassembled WGS sequence"/>
</dbReference>
<dbReference type="OrthoDB" id="497871at2759"/>
<evidence type="ECO:0000256" key="2">
    <source>
        <dbReference type="ARBA" id="ARBA00022692"/>
    </source>
</evidence>
<dbReference type="Pfam" id="PF03176">
    <property type="entry name" value="MMPL"/>
    <property type="match status" value="1"/>
</dbReference>
<dbReference type="EMBL" id="BNJQ01000011">
    <property type="protein sequence ID" value="GHP05764.1"/>
    <property type="molecule type" value="Genomic_DNA"/>
</dbReference>
<evidence type="ECO:0000256" key="5">
    <source>
        <dbReference type="ARBA" id="ARBA00023180"/>
    </source>
</evidence>
<dbReference type="GO" id="GO:0022857">
    <property type="term" value="F:transmembrane transporter activity"/>
    <property type="evidence" value="ECO:0007669"/>
    <property type="project" value="TreeGrafter"/>
</dbReference>
<feature type="compositionally biased region" description="Pro residues" evidence="6">
    <location>
        <begin position="863"/>
        <end position="875"/>
    </location>
</feature>
<protein>
    <submittedName>
        <fullName evidence="9">Hedgehog receptor activity</fullName>
    </submittedName>
</protein>
<organism evidence="9 10">
    <name type="scientific">Pycnococcus provasolii</name>
    <dbReference type="NCBI Taxonomy" id="41880"/>
    <lineage>
        <taxon>Eukaryota</taxon>
        <taxon>Viridiplantae</taxon>
        <taxon>Chlorophyta</taxon>
        <taxon>Pseudoscourfieldiophyceae</taxon>
        <taxon>Pseudoscourfieldiales</taxon>
        <taxon>Pycnococcaceae</taxon>
        <taxon>Pycnococcus</taxon>
    </lineage>
</organism>
<keyword evidence="2 7" id="KW-0812">Transmembrane</keyword>
<evidence type="ECO:0000256" key="7">
    <source>
        <dbReference type="SAM" id="Phobius"/>
    </source>
</evidence>
<comment type="subcellular location">
    <subcellularLocation>
        <location evidence="1">Membrane</location>
        <topology evidence="1">Multi-pass membrane protein</topology>
    </subcellularLocation>
</comment>
<keyword evidence="3 7" id="KW-1133">Transmembrane helix</keyword>
<reference evidence="9" key="1">
    <citation type="submission" date="2020-10" db="EMBL/GenBank/DDBJ databases">
        <title>Unveiling of a novel bifunctional photoreceptor, Dualchrome1, isolated from a cosmopolitan green alga.</title>
        <authorList>
            <person name="Suzuki S."/>
            <person name="Kawachi M."/>
        </authorList>
    </citation>
    <scope>NUCLEOTIDE SEQUENCE</scope>
    <source>
        <strain evidence="9">NIES 2893</strain>
    </source>
</reference>
<evidence type="ECO:0000313" key="10">
    <source>
        <dbReference type="Proteomes" id="UP000660262"/>
    </source>
</evidence>
<keyword evidence="5" id="KW-0325">Glycoprotein</keyword>
<feature type="transmembrane region" description="Helical" evidence="7">
    <location>
        <begin position="512"/>
        <end position="531"/>
    </location>
</feature>
<keyword evidence="10" id="KW-1185">Reference proteome</keyword>
<dbReference type="GO" id="GO:0016020">
    <property type="term" value="C:membrane"/>
    <property type="evidence" value="ECO:0007669"/>
    <property type="project" value="UniProtKB-SubCell"/>
</dbReference>
<dbReference type="GO" id="GO:0007224">
    <property type="term" value="P:smoothened signaling pathway"/>
    <property type="evidence" value="ECO:0007669"/>
    <property type="project" value="TreeGrafter"/>
</dbReference>
<keyword evidence="9" id="KW-0675">Receptor</keyword>
<feature type="transmembrane region" description="Helical" evidence="7">
    <location>
        <begin position="691"/>
        <end position="709"/>
    </location>
</feature>
<feature type="domain" description="Membrane transport protein MMPL" evidence="8">
    <location>
        <begin position="482"/>
        <end position="640"/>
    </location>
</feature>
<dbReference type="PANTHER" id="PTHR45951:SF3">
    <property type="entry name" value="PROTEIN DISPATCHED"/>
    <property type="match status" value="1"/>
</dbReference>
<dbReference type="Gene3D" id="1.20.1640.10">
    <property type="entry name" value="Multidrug efflux transporter AcrB transmembrane domain"/>
    <property type="match status" value="1"/>
</dbReference>
<name>A0A830HFD1_9CHLO</name>
<evidence type="ECO:0000256" key="1">
    <source>
        <dbReference type="ARBA" id="ARBA00004141"/>
    </source>
</evidence>
<comment type="caution">
    <text evidence="9">The sequence shown here is derived from an EMBL/GenBank/DDBJ whole genome shotgun (WGS) entry which is preliminary data.</text>
</comment>
<feature type="region of interest" description="Disordered" evidence="6">
    <location>
        <begin position="857"/>
        <end position="901"/>
    </location>
</feature>
<feature type="transmembrane region" description="Helical" evidence="7">
    <location>
        <begin position="582"/>
        <end position="607"/>
    </location>
</feature>
<evidence type="ECO:0000259" key="8">
    <source>
        <dbReference type="Pfam" id="PF03176"/>
    </source>
</evidence>
<keyword evidence="4 7" id="KW-0472">Membrane</keyword>
<sequence>MRRTIMAAGIQSQTVFLVVPLDGQKRAVNALVSDVLSVVSWARRALHVRRERGIACYGAGKMALVAHLAMLENPTSFRGAGLILGDDDNGQLKLQVATSLTLSQGGFQDLTVYIQDAGGPCSGASVAKQLSKDLSSSSWRSLTSPAAERSGFDALAEDTLKFGVAKHSDGSAVPVPSGDVAAWYNTLYETAGGLVSVSEPKDNKCAVGDNTRTDEDVWPGYYPARVASAHAMAISLMLYVPERNQTLPSNPMVSSAEELGIVYGIKGISGGGGGFAGTRRLDEAKALYDGSFDISSVESQVHLLSVCDELASWREEVSRVERCWPHDFKAWLAKRSMSYPIAYEDGSSTLERSQIFSMLLAAFINENRLYRFDFDVDDAAVAAGNLTLARFLDKSRIGYPLFSIRSSAGAVPFVYPRIKWSRLVVRLTVNEGVSANVAMRHYDAWDRWITKQRRTQPKSLGLSGPFHACELWVRAATEKEAVDSTKLAIGIAIACAAIAVSVFTGDVWLASLLMTNILCIVGCVLGSFYLVGWKLGAIEALSVTVLVGLSCDFALHVAEAYHQSPVLLSRRARGKCAFERCIMPCFGACLTTLLAALPLLGCTVVILSKFGVLISICISLSLLFSMHLLVPLLMTFGPTWSDQMFKNPWVAAGEALFWSNPLRRLCVSGGVAVLVGAMVKEGRMWYSKYPIFFLFFALLLVATLAEVYASRKRSALMFGNRGGVDRGAASSSGFAGIELGAMSMDSTMFNDNEDNDADDDYYSSIHRKQASSMSSSSPQHVATIAPPHENFDSKAKAETAESDSAADVREGMLTLETTTQAEQRIESATVAMQPPEPPPLLIPAEDLEMTMQTEQKIESVTISPPPTESSPQPPPPEERATPRTCVTISRGRRLNRSSGYGGKFAKLVGGEFLRSNSLSRNDL</sequence>
<evidence type="ECO:0000256" key="3">
    <source>
        <dbReference type="ARBA" id="ARBA00022989"/>
    </source>
</evidence>
<dbReference type="PANTHER" id="PTHR45951">
    <property type="entry name" value="PROTEIN DISPATCHED-RELATED"/>
    <property type="match status" value="1"/>
</dbReference>
<feature type="transmembrane region" description="Helical" evidence="7">
    <location>
        <begin position="487"/>
        <end position="505"/>
    </location>
</feature>
<gene>
    <name evidence="9" type="ORF">PPROV_000451300</name>
</gene>
<feature type="compositionally biased region" description="Basic and acidic residues" evidence="6">
    <location>
        <begin position="789"/>
        <end position="799"/>
    </location>
</feature>
<feature type="transmembrane region" description="Helical" evidence="7">
    <location>
        <begin position="613"/>
        <end position="636"/>
    </location>
</feature>
<feature type="region of interest" description="Disordered" evidence="6">
    <location>
        <begin position="766"/>
        <end position="809"/>
    </location>
</feature>
<evidence type="ECO:0000313" key="9">
    <source>
        <dbReference type="EMBL" id="GHP05764.1"/>
    </source>
</evidence>
<dbReference type="SUPFAM" id="SSF82866">
    <property type="entry name" value="Multidrug efflux transporter AcrB transmembrane domain"/>
    <property type="match status" value="1"/>
</dbReference>
<accession>A0A830HFD1</accession>